<feature type="transmembrane region" description="Helical" evidence="7">
    <location>
        <begin position="365"/>
        <end position="385"/>
    </location>
</feature>
<evidence type="ECO:0000259" key="8">
    <source>
        <dbReference type="Pfam" id="PF03600"/>
    </source>
</evidence>
<dbReference type="Proteomes" id="UP000632322">
    <property type="component" value="Unassembled WGS sequence"/>
</dbReference>
<comment type="caution">
    <text evidence="10">The sequence shown here is derived from an EMBL/GenBank/DDBJ whole genome shotgun (WGS) entry which is preliminary data.</text>
</comment>
<reference evidence="10 11" key="3">
    <citation type="submission" date="2019-06" db="EMBL/GenBank/DDBJ databases">
        <authorList>
            <person name="Mardanova A.M."/>
            <person name="Pudova D.S."/>
            <person name="Shagimardanova E.I."/>
            <person name="Gogoleva N.E."/>
            <person name="Lutfullin M.T."/>
            <person name="Hadieva G.F."/>
            <person name="Sharipova M.R."/>
        </authorList>
    </citation>
    <scope>NUCLEOTIDE SEQUENCE [LARGE SCALE GENOMIC DNA]</scope>
    <source>
        <strain evidence="10 11">MG-1</strain>
    </source>
</reference>
<reference evidence="9" key="4">
    <citation type="submission" date="2024-05" db="EMBL/GenBank/DDBJ databases">
        <authorList>
            <person name="Sun Q."/>
            <person name="Zhou Y."/>
        </authorList>
    </citation>
    <scope>NUCLEOTIDE SEQUENCE</scope>
    <source>
        <strain evidence="9">CGMCC 1.15472</strain>
    </source>
</reference>
<feature type="domain" description="Citrate transporter-like" evidence="8">
    <location>
        <begin position="12"/>
        <end position="427"/>
    </location>
</feature>
<feature type="transmembrane region" description="Helical" evidence="7">
    <location>
        <begin position="275"/>
        <end position="294"/>
    </location>
</feature>
<dbReference type="GO" id="GO:0005886">
    <property type="term" value="C:plasma membrane"/>
    <property type="evidence" value="ECO:0007669"/>
    <property type="project" value="TreeGrafter"/>
</dbReference>
<keyword evidence="5 7" id="KW-0472">Membrane</keyword>
<reference evidence="9" key="1">
    <citation type="journal article" date="2014" name="Int. J. Syst. Evol. Microbiol.">
        <title>Complete genome of a new Firmicutes species belonging to the dominant human colonic microbiota ('Ruminococcus bicirculans') reveals two chromosomes and a selective capacity to utilize plant glucans.</title>
        <authorList>
            <consortium name="NISC Comparative Sequencing Program"/>
            <person name="Wegmann U."/>
            <person name="Louis P."/>
            <person name="Goesmann A."/>
            <person name="Henrissat B."/>
            <person name="Duncan S.H."/>
            <person name="Flint H.J."/>
        </authorList>
    </citation>
    <scope>NUCLEOTIDE SEQUENCE</scope>
    <source>
        <strain evidence="9">CGMCC 1.15472</strain>
    </source>
</reference>
<feature type="region of interest" description="Disordered" evidence="6">
    <location>
        <begin position="228"/>
        <end position="273"/>
    </location>
</feature>
<organism evidence="10 11">
    <name type="scientific">Brevibacterium sediminis</name>
    <dbReference type="NCBI Taxonomy" id="1857024"/>
    <lineage>
        <taxon>Bacteria</taxon>
        <taxon>Bacillati</taxon>
        <taxon>Actinomycetota</taxon>
        <taxon>Actinomycetes</taxon>
        <taxon>Micrococcales</taxon>
        <taxon>Brevibacteriaceae</taxon>
        <taxon>Brevibacterium</taxon>
    </lineage>
</organism>
<dbReference type="PANTHER" id="PTHR30354">
    <property type="entry name" value="GNT FAMILY GLUCONATE TRANSPORTER"/>
    <property type="match status" value="1"/>
</dbReference>
<dbReference type="EMBL" id="BMJG01000006">
    <property type="protein sequence ID" value="GGC38827.1"/>
    <property type="molecule type" value="Genomic_DNA"/>
</dbReference>
<feature type="compositionally biased region" description="Polar residues" evidence="6">
    <location>
        <begin position="236"/>
        <end position="254"/>
    </location>
</feature>
<keyword evidence="3 7" id="KW-0812">Transmembrane</keyword>
<keyword evidence="2" id="KW-0813">Transport</keyword>
<comment type="subcellular location">
    <subcellularLocation>
        <location evidence="1">Membrane</location>
        <topology evidence="1">Multi-pass membrane protein</topology>
    </subcellularLocation>
</comment>
<feature type="transmembrane region" description="Helical" evidence="7">
    <location>
        <begin position="52"/>
        <end position="74"/>
    </location>
</feature>
<sequence>MLSLIGYVTMLIILALLLTQKVSPVVALAGVPLVAALIAGQSPTDISEFVSAGIAGVADVVVMFIFAIVFFGILRNAKFFDPIIDRIIRFGGSSPRNVAVATTLLACVVHLDGAGATTFLVTIPAMLPLYQRLGMSRLTLSTCVALGAGVMNMLPWGGPTARAAATIKVDANDLWVPLIPAQIAGIIAALAVAWYLGHREAKRLDRVPADDSADSVMVAATSAAEAGRSAEASSTIRSAQGSEETAGTDQTAGSGSPDGTDVAGDSNSTRGPAEAGPTVLSLVLNGVVLVAALATMMTGVISPALTFMVATILALLINHRGMAGQSEQFDLNAKSCMLMASTLLAAGVLLGVLDESGMIEAMAKSATAVLPAGVMPVLPIIVAVLGVPMSLLFGPDAYYFGLLPVLASVGSTYGIDPVVLGQASIIGQETLGFPISPLTGSFYLLVGLAGVPIGKHIIRATGWLWLVSIVVTIVAIALGVIPLWVS</sequence>
<evidence type="ECO:0000256" key="6">
    <source>
        <dbReference type="SAM" id="MobiDB-lite"/>
    </source>
</evidence>
<dbReference type="InterPro" id="IPR004680">
    <property type="entry name" value="Cit_transptr-like_dom"/>
</dbReference>
<dbReference type="PANTHER" id="PTHR30354:SF26">
    <property type="entry name" value="TRANSPORTER, PUTATIVE-RELATED"/>
    <property type="match status" value="1"/>
</dbReference>
<feature type="transmembrane region" description="Helical" evidence="7">
    <location>
        <begin position="174"/>
        <end position="196"/>
    </location>
</feature>
<keyword evidence="12" id="KW-1185">Reference proteome</keyword>
<evidence type="ECO:0000256" key="3">
    <source>
        <dbReference type="ARBA" id="ARBA00022692"/>
    </source>
</evidence>
<keyword evidence="4 7" id="KW-1133">Transmembrane helix</keyword>
<reference evidence="12" key="2">
    <citation type="journal article" date="2019" name="Int. J. Syst. Evol. Microbiol.">
        <title>The Global Catalogue of Microorganisms (GCM) 10K type strain sequencing project: providing services to taxonomists for standard genome sequencing and annotation.</title>
        <authorList>
            <consortium name="The Broad Institute Genomics Platform"/>
            <consortium name="The Broad Institute Genome Sequencing Center for Infectious Disease"/>
            <person name="Wu L."/>
            <person name="Ma J."/>
        </authorList>
    </citation>
    <scope>NUCLEOTIDE SEQUENCE [LARGE SCALE GENOMIC DNA]</scope>
    <source>
        <strain evidence="12">CGMCC 1.15472</strain>
    </source>
</reference>
<accession>A0A5C4X3Q5</accession>
<feature type="transmembrane region" description="Helical" evidence="7">
    <location>
        <begin position="463"/>
        <end position="485"/>
    </location>
</feature>
<evidence type="ECO:0000256" key="1">
    <source>
        <dbReference type="ARBA" id="ARBA00004141"/>
    </source>
</evidence>
<feature type="transmembrane region" description="Helical" evidence="7">
    <location>
        <begin position="397"/>
        <end position="415"/>
    </location>
</feature>
<dbReference type="Pfam" id="PF03600">
    <property type="entry name" value="CitMHS"/>
    <property type="match status" value="1"/>
</dbReference>
<name>A0A5C4X3Q5_9MICO</name>
<evidence type="ECO:0000256" key="7">
    <source>
        <dbReference type="SAM" id="Phobius"/>
    </source>
</evidence>
<feature type="transmembrane region" description="Helical" evidence="7">
    <location>
        <begin position="135"/>
        <end position="154"/>
    </location>
</feature>
<evidence type="ECO:0000256" key="2">
    <source>
        <dbReference type="ARBA" id="ARBA00022448"/>
    </source>
</evidence>
<dbReference type="EMBL" id="VDMQ01000002">
    <property type="protein sequence ID" value="TNM56643.1"/>
    <property type="molecule type" value="Genomic_DNA"/>
</dbReference>
<evidence type="ECO:0000313" key="12">
    <source>
        <dbReference type="Proteomes" id="UP000632322"/>
    </source>
</evidence>
<dbReference type="AlphaFoldDB" id="A0A5C4X3Q5"/>
<dbReference type="Proteomes" id="UP000314223">
    <property type="component" value="Unassembled WGS sequence"/>
</dbReference>
<evidence type="ECO:0000256" key="5">
    <source>
        <dbReference type="ARBA" id="ARBA00023136"/>
    </source>
</evidence>
<proteinExistence type="predicted"/>
<protein>
    <submittedName>
        <fullName evidence="10">Citrate transporter</fullName>
    </submittedName>
    <submittedName>
        <fullName evidence="9">Citrate:proton symporter</fullName>
    </submittedName>
</protein>
<evidence type="ECO:0000313" key="10">
    <source>
        <dbReference type="EMBL" id="TNM56643.1"/>
    </source>
</evidence>
<gene>
    <name evidence="10" type="ORF">FHQ09_03365</name>
    <name evidence="9" type="ORF">GCM10010974_21600</name>
</gene>
<feature type="transmembrane region" description="Helical" evidence="7">
    <location>
        <begin position="331"/>
        <end position="353"/>
    </location>
</feature>
<evidence type="ECO:0000256" key="4">
    <source>
        <dbReference type="ARBA" id="ARBA00022989"/>
    </source>
</evidence>
<dbReference type="InterPro" id="IPR003474">
    <property type="entry name" value="Glcn_transporter"/>
</dbReference>
<dbReference type="RefSeq" id="WP_139467452.1">
    <property type="nucleotide sequence ID" value="NZ_BMJG01000006.1"/>
</dbReference>
<evidence type="ECO:0000313" key="11">
    <source>
        <dbReference type="Proteomes" id="UP000314223"/>
    </source>
</evidence>
<evidence type="ECO:0000313" key="9">
    <source>
        <dbReference type="EMBL" id="GGC38827.1"/>
    </source>
</evidence>
<feature type="transmembrane region" description="Helical" evidence="7">
    <location>
        <begin position="435"/>
        <end position="451"/>
    </location>
</feature>
<dbReference type="GO" id="GO:0015128">
    <property type="term" value="F:gluconate transmembrane transporter activity"/>
    <property type="evidence" value="ECO:0007669"/>
    <property type="project" value="InterPro"/>
</dbReference>